<comment type="caution">
    <text evidence="6">The sequence shown here is derived from an EMBL/GenBank/DDBJ whole genome shotgun (WGS) entry which is preliminary data.</text>
</comment>
<dbReference type="Proteomes" id="UP001479436">
    <property type="component" value="Unassembled WGS sequence"/>
</dbReference>
<organism evidence="6 7">
    <name type="scientific">Basidiobolus ranarum</name>
    <dbReference type="NCBI Taxonomy" id="34480"/>
    <lineage>
        <taxon>Eukaryota</taxon>
        <taxon>Fungi</taxon>
        <taxon>Fungi incertae sedis</taxon>
        <taxon>Zoopagomycota</taxon>
        <taxon>Entomophthoromycotina</taxon>
        <taxon>Basidiobolomycetes</taxon>
        <taxon>Basidiobolales</taxon>
        <taxon>Basidiobolaceae</taxon>
        <taxon>Basidiobolus</taxon>
    </lineage>
</organism>
<protein>
    <submittedName>
        <fullName evidence="6">Ubiquitin fusion degradation protein 4</fullName>
        <ecNumber evidence="6">2.3.2.26</ecNumber>
    </submittedName>
</protein>
<dbReference type="PANTHER" id="PTHR45670:SF1">
    <property type="entry name" value="E3 UBIQUITIN-PROTEIN LIGASE HECTD1"/>
    <property type="match status" value="1"/>
</dbReference>
<dbReference type="CDD" id="cd00078">
    <property type="entry name" value="HECTc"/>
    <property type="match status" value="1"/>
</dbReference>
<dbReference type="Gene3D" id="3.90.1750.10">
    <property type="entry name" value="Hect, E3 ligase catalytic domains"/>
    <property type="match status" value="1"/>
</dbReference>
<evidence type="ECO:0000256" key="2">
    <source>
        <dbReference type="ARBA" id="ARBA00022786"/>
    </source>
</evidence>
<dbReference type="InterPro" id="IPR000569">
    <property type="entry name" value="HECT_dom"/>
</dbReference>
<dbReference type="SMART" id="SM00119">
    <property type="entry name" value="HECTc"/>
    <property type="match status" value="1"/>
</dbReference>
<dbReference type="Gene3D" id="3.30.2410.10">
    <property type="entry name" value="Hect, E3 ligase catalytic domain"/>
    <property type="match status" value="1"/>
</dbReference>
<dbReference type="EC" id="2.3.2.26" evidence="6"/>
<keyword evidence="1 6" id="KW-0808">Transferase</keyword>
<proteinExistence type="predicted"/>
<dbReference type="PROSITE" id="PS50237">
    <property type="entry name" value="HECT"/>
    <property type="match status" value="1"/>
</dbReference>
<keyword evidence="7" id="KW-1185">Reference proteome</keyword>
<feature type="active site" description="Glycyl thioester intermediate" evidence="3">
    <location>
        <position position="643"/>
    </location>
</feature>
<evidence type="ECO:0000313" key="7">
    <source>
        <dbReference type="Proteomes" id="UP001479436"/>
    </source>
</evidence>
<dbReference type="PANTHER" id="PTHR45670">
    <property type="entry name" value="E3 UBIQUITIN-PROTEIN LIGASE TRIP12"/>
    <property type="match status" value="1"/>
</dbReference>
<feature type="compositionally biased region" description="Acidic residues" evidence="4">
    <location>
        <begin position="1"/>
        <end position="19"/>
    </location>
</feature>
<reference evidence="6 7" key="1">
    <citation type="submission" date="2023-04" db="EMBL/GenBank/DDBJ databases">
        <title>Genome of Basidiobolus ranarum AG-B5.</title>
        <authorList>
            <person name="Stajich J.E."/>
            <person name="Carter-House D."/>
            <person name="Gryganskyi A."/>
        </authorList>
    </citation>
    <scope>NUCLEOTIDE SEQUENCE [LARGE SCALE GENOMIC DNA]</scope>
    <source>
        <strain evidence="6 7">AG-B5</strain>
    </source>
</reference>
<evidence type="ECO:0000256" key="4">
    <source>
        <dbReference type="SAM" id="MobiDB-lite"/>
    </source>
</evidence>
<dbReference type="EMBL" id="JASJQH010001616">
    <property type="protein sequence ID" value="KAK9761025.1"/>
    <property type="molecule type" value="Genomic_DNA"/>
</dbReference>
<dbReference type="GO" id="GO:0061630">
    <property type="term" value="F:ubiquitin protein ligase activity"/>
    <property type="evidence" value="ECO:0007669"/>
    <property type="project" value="UniProtKB-EC"/>
</dbReference>
<feature type="region of interest" description="Disordered" evidence="4">
    <location>
        <begin position="118"/>
        <end position="144"/>
    </location>
</feature>
<feature type="compositionally biased region" description="Acidic residues" evidence="4">
    <location>
        <begin position="37"/>
        <end position="48"/>
    </location>
</feature>
<feature type="compositionally biased region" description="Low complexity" evidence="4">
    <location>
        <begin position="118"/>
        <end position="133"/>
    </location>
</feature>
<sequence length="676" mass="76743">MEIGEEEKDSSDMDVDEETQSIKEESTVGKGKTTEAMAEENEEEEEEQQSSKQLKVSYASAAQKATDWHLEFSIGDVVIDTEWTIYKAIHQHLNQATQKNRNIWSAIYPVKYRKVPDSSTESSKASQAQSSKSGFTEVEKPNGDASLKDSYSQILQLLRELHALNTRYLELYSQTDLCLESLAVLSPSKFINGKLTAKMNRQLDEPMIVVSSCLPSWCEYLANEYPFLFPFGTRYLYLQSTAFGYSRSIARYQNQQSRNGQQDSRRDESQPLLGRIQRQKVRISRSRILESAVKVMDLYGSQQSILEVEYFEEAGTGLGPTLEFYATVSKEFCKRSLKLWRDDSDPDSSRKYITSPLGLFPRPTSEEYLASENGIKILNLFKAMGKFVAKALIDSRIIDLPFNPIFIKTLLNPKENIKNLRSVMHIDSVVGNSLKVIKYFVREKQCIIQDSTLNEAERHEALKNIRHQGASLEDLCLDCTLPGYPDIELVENGANVTVTIQNVEEYFNGVLEYTVGSGIAKKVAAFRDGFNTVFPLKHLNAFSPEELVMLFGQAEEDWSSEVLLDAIKADHGYTLESRPIRYLIEILSNFTSEERREFLQFVTGSPKLPIGGFKNLLPAFTIVCKPNELPLTPDDYLPSVMTCVNYLKMPNYSTQEIMRKKLEKAMKEGQGSFHLS</sequence>
<evidence type="ECO:0000259" key="5">
    <source>
        <dbReference type="PROSITE" id="PS50237"/>
    </source>
</evidence>
<dbReference type="Pfam" id="PF00632">
    <property type="entry name" value="HECT"/>
    <property type="match status" value="1"/>
</dbReference>
<accession>A0ABR2WHN2</accession>
<feature type="region of interest" description="Disordered" evidence="4">
    <location>
        <begin position="1"/>
        <end position="54"/>
    </location>
</feature>
<keyword evidence="6" id="KW-0012">Acyltransferase</keyword>
<evidence type="ECO:0000256" key="1">
    <source>
        <dbReference type="ARBA" id="ARBA00022679"/>
    </source>
</evidence>
<evidence type="ECO:0000256" key="3">
    <source>
        <dbReference type="PROSITE-ProRule" id="PRU00104"/>
    </source>
</evidence>
<feature type="domain" description="HECT" evidence="5">
    <location>
        <begin position="294"/>
        <end position="676"/>
    </location>
</feature>
<evidence type="ECO:0000313" key="6">
    <source>
        <dbReference type="EMBL" id="KAK9761025.1"/>
    </source>
</evidence>
<dbReference type="InterPro" id="IPR035983">
    <property type="entry name" value="Hect_E3_ubiquitin_ligase"/>
</dbReference>
<name>A0ABR2WHN2_9FUNG</name>
<dbReference type="InterPro" id="IPR045322">
    <property type="entry name" value="HECTD1/TRIP12-like"/>
</dbReference>
<dbReference type="SUPFAM" id="SSF56204">
    <property type="entry name" value="Hect, E3 ligase catalytic domain"/>
    <property type="match status" value="1"/>
</dbReference>
<keyword evidence="2 3" id="KW-0833">Ubl conjugation pathway</keyword>
<gene>
    <name evidence="6" type="primary">UFD4_3</name>
    <name evidence="6" type="ORF">K7432_014396</name>
</gene>